<dbReference type="Proteomes" id="UP000007797">
    <property type="component" value="Unassembled WGS sequence"/>
</dbReference>
<keyword evidence="2" id="KW-1185">Reference proteome</keyword>
<evidence type="ECO:0000313" key="1">
    <source>
        <dbReference type="EMBL" id="EGG18968.1"/>
    </source>
</evidence>
<dbReference type="AlphaFoldDB" id="F4Q054"/>
<reference evidence="2" key="1">
    <citation type="journal article" date="2011" name="Genome Res.">
        <title>Phylogeny-wide analysis of social amoeba genomes highlights ancient origins for complex intercellular communication.</title>
        <authorList>
            <person name="Heidel A.J."/>
            <person name="Lawal H.M."/>
            <person name="Felder M."/>
            <person name="Schilde C."/>
            <person name="Helps N.R."/>
            <person name="Tunggal B."/>
            <person name="Rivero F."/>
            <person name="John U."/>
            <person name="Schleicher M."/>
            <person name="Eichinger L."/>
            <person name="Platzer M."/>
            <person name="Noegel A.A."/>
            <person name="Schaap P."/>
            <person name="Gloeckner G."/>
        </authorList>
    </citation>
    <scope>NUCLEOTIDE SEQUENCE [LARGE SCALE GENOMIC DNA]</scope>
    <source>
        <strain evidence="2">SH3</strain>
    </source>
</reference>
<sequence length="71" mass="7818">MTGVNTVIEALETETLEQVIVKLNAALNSTYQVSQFDCSLPTSAWVKIDLATPVSSIQLGEESTLRYMLRV</sequence>
<name>F4Q054_CACFS</name>
<dbReference type="KEGG" id="dfa:DFA_02708"/>
<protein>
    <submittedName>
        <fullName evidence="1">Uncharacterized protein</fullName>
    </submittedName>
</protein>
<dbReference type="GeneID" id="14870912"/>
<proteinExistence type="predicted"/>
<evidence type="ECO:0000313" key="2">
    <source>
        <dbReference type="Proteomes" id="UP000007797"/>
    </source>
</evidence>
<accession>F4Q054</accession>
<dbReference type="RefSeq" id="XP_004357430.1">
    <property type="nucleotide sequence ID" value="XM_004357374.1"/>
</dbReference>
<gene>
    <name evidence="1" type="ORF">DFA_02708</name>
</gene>
<dbReference type="EMBL" id="GL883017">
    <property type="protein sequence ID" value="EGG18968.1"/>
    <property type="molecule type" value="Genomic_DNA"/>
</dbReference>
<organism evidence="1 2">
    <name type="scientific">Cavenderia fasciculata</name>
    <name type="common">Slime mold</name>
    <name type="synonym">Dictyostelium fasciculatum</name>
    <dbReference type="NCBI Taxonomy" id="261658"/>
    <lineage>
        <taxon>Eukaryota</taxon>
        <taxon>Amoebozoa</taxon>
        <taxon>Evosea</taxon>
        <taxon>Eumycetozoa</taxon>
        <taxon>Dictyostelia</taxon>
        <taxon>Acytosteliales</taxon>
        <taxon>Cavenderiaceae</taxon>
        <taxon>Cavenderia</taxon>
    </lineage>
</organism>